<gene>
    <name evidence="2" type="ORF">I5731_07745</name>
</gene>
<evidence type="ECO:0000313" key="2">
    <source>
        <dbReference type="EMBL" id="MBH0237708.1"/>
    </source>
</evidence>
<dbReference type="PANTHER" id="PTHR34846:SF11">
    <property type="entry name" value="4-CARBOXYMUCONOLACTONE DECARBOXYLASE FAMILY PROTEIN (AFU_ORTHOLOGUE AFUA_6G11590)"/>
    <property type="match status" value="1"/>
</dbReference>
<dbReference type="InterPro" id="IPR029032">
    <property type="entry name" value="AhpD-like"/>
</dbReference>
<protein>
    <submittedName>
        <fullName evidence="2">Carboxymuconolactone decarboxylase family protein</fullName>
    </submittedName>
</protein>
<name>A0A931I1T4_9HYPH</name>
<sequence length="182" mass="19736">MTRPPVLDEAALNPEQKRVHDEILSGPRGIVEGPLRVWLMSPKLADRAQALGAFCRYDTKLPPRLSELAILVTGAFWKAGFEWAVHCPIALKAGVDPAVAEAIRTGAEPVFTAEDDAVVYAFARELHTTRQVTNATYDRAIAALGLETTVELVGVLGYYTLISMTINAFHVPLPEGAPDPFA</sequence>
<dbReference type="Gene3D" id="1.20.1290.10">
    <property type="entry name" value="AhpD-like"/>
    <property type="match status" value="1"/>
</dbReference>
<dbReference type="RefSeq" id="WP_197310789.1">
    <property type="nucleotide sequence ID" value="NZ_JADZLT010000049.1"/>
</dbReference>
<proteinExistence type="predicted"/>
<evidence type="ECO:0000259" key="1">
    <source>
        <dbReference type="Pfam" id="PF02627"/>
    </source>
</evidence>
<reference evidence="2" key="1">
    <citation type="submission" date="2020-12" db="EMBL/GenBank/DDBJ databases">
        <title>Methylobrevis albus sp. nov., isolated from fresh water lack sediment.</title>
        <authorList>
            <person name="Zou Q."/>
        </authorList>
    </citation>
    <scope>NUCLEOTIDE SEQUENCE</scope>
    <source>
        <strain evidence="2">L22</strain>
    </source>
</reference>
<dbReference type="EMBL" id="JADZLT010000049">
    <property type="protein sequence ID" value="MBH0237708.1"/>
    <property type="molecule type" value="Genomic_DNA"/>
</dbReference>
<dbReference type="PANTHER" id="PTHR34846">
    <property type="entry name" value="4-CARBOXYMUCONOLACTONE DECARBOXYLASE FAMILY PROTEIN (AFU_ORTHOLOGUE AFUA_6G11590)"/>
    <property type="match status" value="1"/>
</dbReference>
<comment type="caution">
    <text evidence="2">The sequence shown here is derived from an EMBL/GenBank/DDBJ whole genome shotgun (WGS) entry which is preliminary data.</text>
</comment>
<organism evidence="2 3">
    <name type="scientific">Methylobrevis albus</name>
    <dbReference type="NCBI Taxonomy" id="2793297"/>
    <lineage>
        <taxon>Bacteria</taxon>
        <taxon>Pseudomonadati</taxon>
        <taxon>Pseudomonadota</taxon>
        <taxon>Alphaproteobacteria</taxon>
        <taxon>Hyphomicrobiales</taxon>
        <taxon>Pleomorphomonadaceae</taxon>
        <taxon>Methylobrevis</taxon>
    </lineage>
</organism>
<dbReference type="AlphaFoldDB" id="A0A931I1T4"/>
<keyword evidence="3" id="KW-1185">Reference proteome</keyword>
<dbReference type="InterPro" id="IPR003779">
    <property type="entry name" value="CMD-like"/>
</dbReference>
<dbReference type="GO" id="GO:0051920">
    <property type="term" value="F:peroxiredoxin activity"/>
    <property type="evidence" value="ECO:0007669"/>
    <property type="project" value="InterPro"/>
</dbReference>
<evidence type="ECO:0000313" key="3">
    <source>
        <dbReference type="Proteomes" id="UP000631694"/>
    </source>
</evidence>
<dbReference type="SUPFAM" id="SSF69118">
    <property type="entry name" value="AhpD-like"/>
    <property type="match status" value="1"/>
</dbReference>
<dbReference type="Proteomes" id="UP000631694">
    <property type="component" value="Unassembled WGS sequence"/>
</dbReference>
<feature type="domain" description="Carboxymuconolactone decarboxylase-like" evidence="1">
    <location>
        <begin position="42"/>
        <end position="111"/>
    </location>
</feature>
<accession>A0A931I1T4</accession>
<dbReference type="Pfam" id="PF02627">
    <property type="entry name" value="CMD"/>
    <property type="match status" value="1"/>
</dbReference>